<evidence type="ECO:0000256" key="1">
    <source>
        <dbReference type="SAM" id="MobiDB-lite"/>
    </source>
</evidence>
<dbReference type="Proteomes" id="UP001152561">
    <property type="component" value="Unassembled WGS sequence"/>
</dbReference>
<evidence type="ECO:0000313" key="2">
    <source>
        <dbReference type="EMBL" id="KAJ8550171.1"/>
    </source>
</evidence>
<reference evidence="3" key="1">
    <citation type="journal article" date="2023" name="Proc. Natl. Acad. Sci. U.S.A.">
        <title>Genomic and structural basis for evolution of tropane alkaloid biosynthesis.</title>
        <authorList>
            <person name="Wanga Y.-J."/>
            <person name="Taina T."/>
            <person name="Yua J.-Y."/>
            <person name="Lia J."/>
            <person name="Xua B."/>
            <person name="Chenc J."/>
            <person name="D'Auriad J.C."/>
            <person name="Huanga J.-P."/>
            <person name="Huanga S.-X."/>
        </authorList>
    </citation>
    <scope>NUCLEOTIDE SEQUENCE [LARGE SCALE GENOMIC DNA]</scope>
    <source>
        <strain evidence="3">cv. KIB-2019</strain>
    </source>
</reference>
<dbReference type="AlphaFoldDB" id="A0A9Q1RCK2"/>
<dbReference type="EMBL" id="JAJAGQ010000011">
    <property type="protein sequence ID" value="KAJ8550171.1"/>
    <property type="molecule type" value="Genomic_DNA"/>
</dbReference>
<gene>
    <name evidence="2" type="ORF">K7X08_033878</name>
</gene>
<name>A0A9Q1RCK2_9SOLA</name>
<dbReference type="Gene3D" id="1.25.40.10">
    <property type="entry name" value="Tetratricopeptide repeat domain"/>
    <property type="match status" value="1"/>
</dbReference>
<sequence>MSFPTEEASTQNEDTEKKEDIYEDWIPNATKMVEMLYNFCFHHYTSNPEEKISDIEHQIGLLDSIPQEKRQSESERSMFAYLKGRLYNAIPDVYKEEAEHYLVEADQNSIILRQLAELELQFAPGE</sequence>
<comment type="caution">
    <text evidence="2">The sequence shown here is derived from an EMBL/GenBank/DDBJ whole genome shotgun (WGS) entry which is preliminary data.</text>
</comment>
<protein>
    <submittedName>
        <fullName evidence="2">Uncharacterized protein</fullName>
    </submittedName>
</protein>
<feature type="region of interest" description="Disordered" evidence="1">
    <location>
        <begin position="1"/>
        <end position="20"/>
    </location>
</feature>
<dbReference type="InterPro" id="IPR011990">
    <property type="entry name" value="TPR-like_helical_dom_sf"/>
</dbReference>
<dbReference type="OrthoDB" id="1304415at2759"/>
<evidence type="ECO:0000313" key="3">
    <source>
        <dbReference type="Proteomes" id="UP001152561"/>
    </source>
</evidence>
<proteinExistence type="predicted"/>
<keyword evidence="3" id="KW-1185">Reference proteome</keyword>
<accession>A0A9Q1RCK2</accession>
<organism evidence="2 3">
    <name type="scientific">Anisodus acutangulus</name>
    <dbReference type="NCBI Taxonomy" id="402998"/>
    <lineage>
        <taxon>Eukaryota</taxon>
        <taxon>Viridiplantae</taxon>
        <taxon>Streptophyta</taxon>
        <taxon>Embryophyta</taxon>
        <taxon>Tracheophyta</taxon>
        <taxon>Spermatophyta</taxon>
        <taxon>Magnoliopsida</taxon>
        <taxon>eudicotyledons</taxon>
        <taxon>Gunneridae</taxon>
        <taxon>Pentapetalae</taxon>
        <taxon>asterids</taxon>
        <taxon>lamiids</taxon>
        <taxon>Solanales</taxon>
        <taxon>Solanaceae</taxon>
        <taxon>Solanoideae</taxon>
        <taxon>Hyoscyameae</taxon>
        <taxon>Anisodus</taxon>
    </lineage>
</organism>